<dbReference type="OrthoDB" id="9764363at2"/>
<keyword evidence="11" id="KW-1185">Reference proteome</keyword>
<evidence type="ECO:0000256" key="6">
    <source>
        <dbReference type="ARBA" id="ARBA00023136"/>
    </source>
</evidence>
<dbReference type="CDD" id="cd07023">
    <property type="entry name" value="S49_Sppa_N_C"/>
    <property type="match status" value="1"/>
</dbReference>
<evidence type="ECO:0000256" key="7">
    <source>
        <dbReference type="PIRSR" id="PIRSR001217-1"/>
    </source>
</evidence>
<feature type="transmembrane region" description="Helical" evidence="8">
    <location>
        <begin position="25"/>
        <end position="46"/>
    </location>
</feature>
<dbReference type="GO" id="GO:0016020">
    <property type="term" value="C:membrane"/>
    <property type="evidence" value="ECO:0007669"/>
    <property type="project" value="UniProtKB-SubCell"/>
</dbReference>
<reference evidence="10 11" key="1">
    <citation type="submission" date="2017-10" db="EMBL/GenBank/DDBJ databases">
        <title>Frigbacter circumglobatus gen. nov. sp. nov., isolated from sediment cultured in situ.</title>
        <authorList>
            <person name="Zhao Z."/>
        </authorList>
    </citation>
    <scope>NUCLEOTIDE SEQUENCE [LARGE SCALE GENOMIC DNA]</scope>
    <source>
        <strain evidence="10 11">ZYL</strain>
    </source>
</reference>
<dbReference type="InterPro" id="IPR029045">
    <property type="entry name" value="ClpP/crotonase-like_dom_sf"/>
</dbReference>
<feature type="domain" description="Peptidase S49" evidence="9">
    <location>
        <begin position="391"/>
        <end position="540"/>
    </location>
</feature>
<dbReference type="CDD" id="cd07018">
    <property type="entry name" value="S49_SppA_67K_type"/>
    <property type="match status" value="1"/>
</dbReference>
<evidence type="ECO:0000256" key="2">
    <source>
        <dbReference type="ARBA" id="ARBA00008683"/>
    </source>
</evidence>
<evidence type="ECO:0000256" key="8">
    <source>
        <dbReference type="SAM" id="Phobius"/>
    </source>
</evidence>
<feature type="active site" description="Nucleophile" evidence="7">
    <location>
        <position position="407"/>
    </location>
</feature>
<feature type="domain" description="Peptidase S49" evidence="9">
    <location>
        <begin position="136"/>
        <end position="252"/>
    </location>
</feature>
<keyword evidence="6 8" id="KW-0472">Membrane</keyword>
<evidence type="ECO:0000259" key="9">
    <source>
        <dbReference type="Pfam" id="PF01343"/>
    </source>
</evidence>
<dbReference type="InParanoid" id="A0A2G4YLR3"/>
<comment type="subcellular location">
    <subcellularLocation>
        <location evidence="1">Membrane</location>
    </subcellularLocation>
</comment>
<keyword evidence="8" id="KW-1133">Transmembrane helix</keyword>
<dbReference type="SUPFAM" id="SSF52096">
    <property type="entry name" value="ClpP/crotonase"/>
    <property type="match status" value="2"/>
</dbReference>
<keyword evidence="3" id="KW-0645">Protease</keyword>
<dbReference type="EMBL" id="PDEM01000033">
    <property type="protein sequence ID" value="PHZ83241.1"/>
    <property type="molecule type" value="Genomic_DNA"/>
</dbReference>
<proteinExistence type="inferred from homology"/>
<gene>
    <name evidence="10" type="primary">sppA</name>
    <name evidence="10" type="ORF">CRD36_16835</name>
</gene>
<dbReference type="FunCoup" id="A0A2G4YLR3">
    <property type="interactions" value="214"/>
</dbReference>
<evidence type="ECO:0000256" key="1">
    <source>
        <dbReference type="ARBA" id="ARBA00004370"/>
    </source>
</evidence>
<dbReference type="PANTHER" id="PTHR33209">
    <property type="entry name" value="PROTEASE 4"/>
    <property type="match status" value="1"/>
</dbReference>
<dbReference type="InterPro" id="IPR004635">
    <property type="entry name" value="Pept_S49_SppA"/>
</dbReference>
<dbReference type="InterPro" id="IPR004634">
    <property type="entry name" value="Pept_S49_pIV"/>
</dbReference>
<dbReference type="AlphaFoldDB" id="A0A2G4YLR3"/>
<accession>A0A2G4YLR3</accession>
<comment type="caution">
    <text evidence="10">The sequence shown here is derived from an EMBL/GenBank/DDBJ whole genome shotgun (WGS) entry which is preliminary data.</text>
</comment>
<sequence length="619" mass="67828">MSIIKVIFSSLWQALKVSWRVFRKFQSAVGTLLFLILVVFILVSVFKVDQVTVPDKGALLVSLEGAIQEQKVYNSSPTQALSGNAKKRQTVLREVIKAIDIAAEDDNITMMIVNTNSLGGAMPSKLHYIGEAMQRFRKTGKKIVTYGNSFSQGGYLVASYADEVYLHPYGAVLMYGYGSYQNYYKDFLDKIKAEVQLFRVGKYKSAMEPFIRSDMSPAARDAMKVLLGGLWSEYTNSVVAGRDLDREAFLHHFDTVEEDLKAVDGDLAALALSYRLVDGLKTREEWRAYLADQLGTDIKNLKSKIINHHAYLGAQLPTLKVKENTIAVIYANGTIMDGQQPRGVAGGETVSRHLREARLNTKVKAVVLRVNSPGGSAFASELIRQEVLLLKEAGKPVVVSMGSLAASGGYWISANADEIWASPTTITGSIGIFGAIPNFEGTLAAVGINTDGVGTTPLSVAGVTKPLPEPVKAVIQSNIENGYDRFLKLVAEGRNMTVEQVHEIAQGRVWTGAKAKELGLVDQLGTFEHAVASAAKMADLEDYRVGFWEDPVPWDIKMISEFMERHTGLGKMLMAKTVTPQDILAARIMDKLSLFGQLNDPNHAYVLCVSCLADFGNRP</sequence>
<name>A0A2G4YLR3_9PROT</name>
<dbReference type="NCBIfam" id="TIGR00706">
    <property type="entry name" value="SppA_dom"/>
    <property type="match status" value="1"/>
</dbReference>
<dbReference type="Gene3D" id="3.90.226.10">
    <property type="entry name" value="2-enoyl-CoA Hydratase, Chain A, domain 1"/>
    <property type="match status" value="3"/>
</dbReference>
<dbReference type="Pfam" id="PF01343">
    <property type="entry name" value="Peptidase_S49"/>
    <property type="match status" value="2"/>
</dbReference>
<dbReference type="PIRSF" id="PIRSF001217">
    <property type="entry name" value="Protease_4_SppA"/>
    <property type="match status" value="1"/>
</dbReference>
<comment type="similarity">
    <text evidence="2">Belongs to the peptidase S49 family.</text>
</comment>
<feature type="active site" description="Proton donor/acceptor" evidence="7">
    <location>
        <position position="204"/>
    </location>
</feature>
<evidence type="ECO:0000313" key="10">
    <source>
        <dbReference type="EMBL" id="PHZ83241.1"/>
    </source>
</evidence>
<evidence type="ECO:0000256" key="3">
    <source>
        <dbReference type="ARBA" id="ARBA00022670"/>
    </source>
</evidence>
<dbReference type="NCBIfam" id="TIGR00705">
    <property type="entry name" value="SppA_67K"/>
    <property type="match status" value="1"/>
</dbReference>
<keyword evidence="8" id="KW-0812">Transmembrane</keyword>
<dbReference type="InterPro" id="IPR047272">
    <property type="entry name" value="S49_SppA_C"/>
</dbReference>
<evidence type="ECO:0000256" key="5">
    <source>
        <dbReference type="ARBA" id="ARBA00022825"/>
    </source>
</evidence>
<keyword evidence="5" id="KW-0720">Serine protease</keyword>
<dbReference type="Proteomes" id="UP000229730">
    <property type="component" value="Unassembled WGS sequence"/>
</dbReference>
<dbReference type="GO" id="GO:0008236">
    <property type="term" value="F:serine-type peptidase activity"/>
    <property type="evidence" value="ECO:0007669"/>
    <property type="project" value="UniProtKB-KW"/>
</dbReference>
<dbReference type="InterPro" id="IPR002142">
    <property type="entry name" value="Peptidase_S49"/>
</dbReference>
<keyword evidence="4" id="KW-0378">Hydrolase</keyword>
<dbReference type="Gene3D" id="6.20.330.10">
    <property type="match status" value="1"/>
</dbReference>
<evidence type="ECO:0000313" key="11">
    <source>
        <dbReference type="Proteomes" id="UP000229730"/>
    </source>
</evidence>
<dbReference type="PANTHER" id="PTHR33209:SF1">
    <property type="entry name" value="PEPTIDASE S49 DOMAIN-CONTAINING PROTEIN"/>
    <property type="match status" value="1"/>
</dbReference>
<organism evidence="10 11">
    <name type="scientific">Paremcibacter congregatus</name>
    <dbReference type="NCBI Taxonomy" id="2043170"/>
    <lineage>
        <taxon>Bacteria</taxon>
        <taxon>Pseudomonadati</taxon>
        <taxon>Pseudomonadota</taxon>
        <taxon>Alphaproteobacteria</taxon>
        <taxon>Emcibacterales</taxon>
        <taxon>Emcibacteraceae</taxon>
        <taxon>Paremcibacter</taxon>
    </lineage>
</organism>
<dbReference type="RefSeq" id="WP_099475134.1">
    <property type="nucleotide sequence ID" value="NZ_CP041025.1"/>
</dbReference>
<dbReference type="GO" id="GO:0006465">
    <property type="term" value="P:signal peptide processing"/>
    <property type="evidence" value="ECO:0007669"/>
    <property type="project" value="InterPro"/>
</dbReference>
<evidence type="ECO:0000256" key="4">
    <source>
        <dbReference type="ARBA" id="ARBA00022801"/>
    </source>
</evidence>
<protein>
    <submittedName>
        <fullName evidence="10">Signal peptide peptidase SppA</fullName>
    </submittedName>
</protein>
<dbReference type="InterPro" id="IPR047217">
    <property type="entry name" value="S49_SppA_67K_type_N"/>
</dbReference>